<sequence length="1120" mass="118799">MTESLSITVTSTTADADRPSSSSSLSSPSDSVSASSRSSPPILRSSNPISIRATNLSLTGDSPQPSALSPPSLPHSTLSHSPNPRGKQFLTTPSESNYQYRSPSSSAALTSNGYRHVSPSVLLQSSSTHCYPRSITPSQFICSSSSSSSSSSSPLPSHSVYALVSSAARNLGTPTSDIRATSVGLPSPVQQSLNPLSSPPSPIHSSTSHPQQDQLISSDQKLSNIESSVDSLERNSSVSSSDSSKKPLLNQSPQISSIGAETFQRQPQSPSVCSDAPKSDFWVILDHSLRVIFLDPTFRLKLNSKHVDHIKSQVEAVDLSSPQSNQSSLVTSGIKDHLLGHGLPQVELFKIFDDHGSSSNSAGPCNSQLGSVQWLSGDRNALKISCELVSSSSTLPLSDQASGIRPSDSVLYTGQKPGFAPVDIFLHAIDCGLVLGLFHFNSLQEAPSSPTHSHSHSHQSNIGSALRNSYGSHLLDHRQIHLLHLALSPSLPAPPSVNPQALESPVASPLSQIHFQPPSPPSDIFMILDITTGQILFNHPPAAPLSTLPSSPHNSSFLRQQNYRPEDFVRLILGSKSQPSSGAHDDPEARKILSSSQVVISEGTCLNVNTSFVIQCGNLIFAALRCSLPPYHHRLSHRSSSASSIASHISLGNHHALKPTPLELIHNHSSSIPLDLYSPNSIQSARVKRARTDLGSETITPHSASSTSQHSQTFVQNPYRRPSVNSSHPYSPYLPNHAHHHNQSPFLSSAHSRLRNPQESSSQLSPLVSNMPVPESPDAFGAQFNNFSGELSPTMASAANVLGSFHRAHYHHPQSILALQEAIHPHQLSPSSTHSPVIGYDSYGLQSLAAMAVAGSFDHPPELSPLSSSSSHQTSVPDAFSSTNPSNLASNATYRPFQQLPSKSSTIHSNRPMDHSADGLLGIGVPSGLVDYPNCSKTDSNYGNMVSEKSRLVVPSETRSVSSGKRGRTPSTESSPQKSTLARSTSASAIAATKPLGIAAGAVAAVRSCTSCGVQNSPEWRKGPNGVKSLCNACGLRFSRAQARKSKQCKSNLNFNGGHNKKAGGAPGSAKKKIVLMGIINDDDDKPSAANGISKLVKASHHSLTTAGIINTSNDKKICS</sequence>
<dbReference type="SUPFAM" id="SSF57716">
    <property type="entry name" value="Glucocorticoid receptor-like (DNA-binding domain)"/>
    <property type="match status" value="1"/>
</dbReference>
<feature type="domain" description="GATA-type" evidence="8">
    <location>
        <begin position="1003"/>
        <end position="1036"/>
    </location>
</feature>
<dbReference type="InterPro" id="IPR013088">
    <property type="entry name" value="Znf_NHR/GATA"/>
</dbReference>
<feature type="region of interest" description="Disordered" evidence="7">
    <location>
        <begin position="175"/>
        <end position="251"/>
    </location>
</feature>
<feature type="compositionally biased region" description="Low complexity" evidence="7">
    <location>
        <begin position="185"/>
        <end position="196"/>
    </location>
</feature>
<feature type="region of interest" description="Disordered" evidence="7">
    <location>
        <begin position="690"/>
        <end position="772"/>
    </location>
</feature>
<keyword evidence="2 6" id="KW-0863">Zinc-finger</keyword>
<dbReference type="Gene3D" id="3.30.50.10">
    <property type="entry name" value="Erythroid Transcription Factor GATA-1, subunit A"/>
    <property type="match status" value="1"/>
</dbReference>
<dbReference type="GO" id="GO:0043565">
    <property type="term" value="F:sequence-specific DNA binding"/>
    <property type="evidence" value="ECO:0007669"/>
    <property type="project" value="InterPro"/>
</dbReference>
<protein>
    <submittedName>
        <fullName evidence="9">Expressed protein</fullName>
    </submittedName>
</protein>
<evidence type="ECO:0000256" key="7">
    <source>
        <dbReference type="SAM" id="MobiDB-lite"/>
    </source>
</evidence>
<feature type="compositionally biased region" description="Polar residues" evidence="7">
    <location>
        <begin position="52"/>
        <end position="61"/>
    </location>
</feature>
<dbReference type="Proteomes" id="UP001153365">
    <property type="component" value="Unassembled WGS sequence"/>
</dbReference>
<evidence type="ECO:0000256" key="1">
    <source>
        <dbReference type="ARBA" id="ARBA00022723"/>
    </source>
</evidence>
<dbReference type="PANTHER" id="PTHR47172">
    <property type="entry name" value="OS01G0976800 PROTEIN"/>
    <property type="match status" value="1"/>
</dbReference>
<feature type="compositionally biased region" description="Polar residues" evidence="7">
    <location>
        <begin position="743"/>
        <end position="768"/>
    </location>
</feature>
<feature type="region of interest" description="Disordered" evidence="7">
    <location>
        <begin position="1"/>
        <end position="112"/>
    </location>
</feature>
<comment type="caution">
    <text evidence="9">The sequence shown here is derived from an EMBL/GenBank/DDBJ whole genome shotgun (WGS) entry which is preliminary data.</text>
</comment>
<keyword evidence="5" id="KW-0804">Transcription</keyword>
<keyword evidence="10" id="KW-1185">Reference proteome</keyword>
<evidence type="ECO:0000256" key="5">
    <source>
        <dbReference type="ARBA" id="ARBA00023163"/>
    </source>
</evidence>
<feature type="compositionally biased region" description="Polar residues" evidence="7">
    <location>
        <begin position="957"/>
        <end position="978"/>
    </location>
</feature>
<evidence type="ECO:0000256" key="2">
    <source>
        <dbReference type="ARBA" id="ARBA00022771"/>
    </source>
</evidence>
<evidence type="ECO:0000259" key="8">
    <source>
        <dbReference type="PROSITE" id="PS50114"/>
    </source>
</evidence>
<dbReference type="SMART" id="SM00401">
    <property type="entry name" value="ZnF_GATA"/>
    <property type="match status" value="1"/>
</dbReference>
<feature type="compositionally biased region" description="Low complexity" evidence="7">
    <location>
        <begin position="702"/>
        <end position="713"/>
    </location>
</feature>
<dbReference type="GO" id="GO:0008270">
    <property type="term" value="F:zinc ion binding"/>
    <property type="evidence" value="ECO:0007669"/>
    <property type="project" value="UniProtKB-KW"/>
</dbReference>
<dbReference type="EMBL" id="CALTRL010006294">
    <property type="protein sequence ID" value="CAH7690417.1"/>
    <property type="molecule type" value="Genomic_DNA"/>
</dbReference>
<accession>A0AAV0BSK0</accession>
<keyword evidence="4" id="KW-0805">Transcription regulation</keyword>
<feature type="compositionally biased region" description="Polar residues" evidence="7">
    <location>
        <begin position="872"/>
        <end position="893"/>
    </location>
</feature>
<dbReference type="PANTHER" id="PTHR47172:SF24">
    <property type="entry name" value="GATA ZINC FINGER DOMAIN-CONTAINING PROTEIN 14-RELATED"/>
    <property type="match status" value="1"/>
</dbReference>
<feature type="compositionally biased region" description="Low complexity" evidence="7">
    <location>
        <begin position="10"/>
        <end position="51"/>
    </location>
</feature>
<evidence type="ECO:0000313" key="10">
    <source>
        <dbReference type="Proteomes" id="UP001153365"/>
    </source>
</evidence>
<feature type="compositionally biased region" description="Low complexity" evidence="7">
    <location>
        <begin position="203"/>
        <end position="212"/>
    </location>
</feature>
<dbReference type="PROSITE" id="PS00344">
    <property type="entry name" value="GATA_ZN_FINGER_1"/>
    <property type="match status" value="1"/>
</dbReference>
<keyword evidence="3" id="KW-0862">Zinc</keyword>
<proteinExistence type="predicted"/>
<dbReference type="AlphaFoldDB" id="A0AAV0BSK0"/>
<feature type="region of interest" description="Disordered" evidence="7">
    <location>
        <begin position="940"/>
        <end position="986"/>
    </location>
</feature>
<feature type="compositionally biased region" description="Polar residues" evidence="7">
    <location>
        <begin position="89"/>
        <end position="112"/>
    </location>
</feature>
<feature type="region of interest" description="Disordered" evidence="7">
    <location>
        <begin position="861"/>
        <end position="913"/>
    </location>
</feature>
<feature type="compositionally biased region" description="Low complexity" evidence="7">
    <location>
        <begin position="62"/>
        <end position="84"/>
    </location>
</feature>
<reference evidence="9" key="1">
    <citation type="submission" date="2022-06" db="EMBL/GenBank/DDBJ databases">
        <authorList>
            <consortium name="SYNGENTA / RWTH Aachen University"/>
        </authorList>
    </citation>
    <scope>NUCLEOTIDE SEQUENCE</scope>
</reference>
<evidence type="ECO:0000256" key="6">
    <source>
        <dbReference type="PROSITE-ProRule" id="PRU00094"/>
    </source>
</evidence>
<gene>
    <name evidence="9" type="ORF">PPACK8108_LOCUS25763</name>
</gene>
<feature type="compositionally biased region" description="Polar residues" evidence="7">
    <location>
        <begin position="899"/>
        <end position="909"/>
    </location>
</feature>
<feature type="compositionally biased region" description="Low complexity" evidence="7">
    <location>
        <begin position="226"/>
        <end position="242"/>
    </location>
</feature>
<name>A0AAV0BSK0_PHAPC</name>
<evidence type="ECO:0000256" key="3">
    <source>
        <dbReference type="ARBA" id="ARBA00022833"/>
    </source>
</evidence>
<keyword evidence="1" id="KW-0479">Metal-binding</keyword>
<dbReference type="PROSITE" id="PS50114">
    <property type="entry name" value="GATA_ZN_FINGER_2"/>
    <property type="match status" value="1"/>
</dbReference>
<feature type="compositionally biased region" description="Polar residues" evidence="7">
    <location>
        <begin position="213"/>
        <end position="225"/>
    </location>
</feature>
<organism evidence="9 10">
    <name type="scientific">Phakopsora pachyrhizi</name>
    <name type="common">Asian soybean rust disease fungus</name>
    <dbReference type="NCBI Taxonomy" id="170000"/>
    <lineage>
        <taxon>Eukaryota</taxon>
        <taxon>Fungi</taxon>
        <taxon>Dikarya</taxon>
        <taxon>Basidiomycota</taxon>
        <taxon>Pucciniomycotina</taxon>
        <taxon>Pucciniomycetes</taxon>
        <taxon>Pucciniales</taxon>
        <taxon>Phakopsoraceae</taxon>
        <taxon>Phakopsora</taxon>
    </lineage>
</organism>
<dbReference type="InterPro" id="IPR000679">
    <property type="entry name" value="Znf_GATA"/>
</dbReference>
<dbReference type="Pfam" id="PF00320">
    <property type="entry name" value="GATA"/>
    <property type="match status" value="1"/>
</dbReference>
<dbReference type="GO" id="GO:0006355">
    <property type="term" value="P:regulation of DNA-templated transcription"/>
    <property type="evidence" value="ECO:0007669"/>
    <property type="project" value="InterPro"/>
</dbReference>
<dbReference type="CDD" id="cd00202">
    <property type="entry name" value="ZnF_GATA"/>
    <property type="match status" value="1"/>
</dbReference>
<evidence type="ECO:0000313" key="9">
    <source>
        <dbReference type="EMBL" id="CAH7690417.1"/>
    </source>
</evidence>
<evidence type="ECO:0000256" key="4">
    <source>
        <dbReference type="ARBA" id="ARBA00023015"/>
    </source>
</evidence>